<organism evidence="3 4">
    <name type="scientific">Neorhizobium alkalisoli</name>
    <dbReference type="NCBI Taxonomy" id="528178"/>
    <lineage>
        <taxon>Bacteria</taxon>
        <taxon>Pseudomonadati</taxon>
        <taxon>Pseudomonadota</taxon>
        <taxon>Alphaproteobacteria</taxon>
        <taxon>Hyphomicrobiales</taxon>
        <taxon>Rhizobiaceae</taxon>
        <taxon>Rhizobium/Agrobacterium group</taxon>
        <taxon>Neorhizobium</taxon>
    </lineage>
</organism>
<dbReference type="RefSeq" id="WP_145639043.1">
    <property type="nucleotide sequence ID" value="NZ_VIWP01000004.1"/>
</dbReference>
<comment type="caution">
    <text evidence="3">The sequence shown here is derived from an EMBL/GenBank/DDBJ whole genome shotgun (WGS) entry which is preliminary data.</text>
</comment>
<dbReference type="SUPFAM" id="SSF51120">
    <property type="entry name" value="beta-Roll"/>
    <property type="match status" value="2"/>
</dbReference>
<name>A0A561QSE1_9HYPH</name>
<evidence type="ECO:0000256" key="2">
    <source>
        <dbReference type="ARBA" id="ARBA00022525"/>
    </source>
</evidence>
<dbReference type="Pfam" id="PF00353">
    <property type="entry name" value="HemolysinCabind"/>
    <property type="match status" value="5"/>
</dbReference>
<dbReference type="Gene3D" id="2.160.20.160">
    <property type="match status" value="1"/>
</dbReference>
<reference evidence="3 4" key="1">
    <citation type="submission" date="2019-06" db="EMBL/GenBank/DDBJ databases">
        <title>Sorghum-associated microbial communities from plants grown in Nebraska, USA.</title>
        <authorList>
            <person name="Schachtman D."/>
        </authorList>
    </citation>
    <scope>NUCLEOTIDE SEQUENCE [LARGE SCALE GENOMIC DNA]</scope>
    <source>
        <strain evidence="3 4">1225</strain>
    </source>
</reference>
<dbReference type="PANTHER" id="PTHR38340:SF1">
    <property type="entry name" value="S-LAYER PROTEIN"/>
    <property type="match status" value="1"/>
</dbReference>
<accession>A0A561QSE1</accession>
<dbReference type="PROSITE" id="PS00330">
    <property type="entry name" value="HEMOLYSIN_CALCIUM"/>
    <property type="match status" value="3"/>
</dbReference>
<keyword evidence="2" id="KW-0964">Secreted</keyword>
<dbReference type="InterPro" id="IPR018511">
    <property type="entry name" value="Hemolysin-typ_Ca-bd_CS"/>
</dbReference>
<sequence>MPTFYGDDRANIIYQDDYDSDLTIYAYGGNDKIYLNLVGDYGGFNTVYADSGADLVKNWFEGGNQIDLGSGNDTYIGIGFSTSASYYDVVYGGNGNDTFDVSTYHSSYYGEAGNDSFFSVGFANNFYGGSGIDTISYESQDDDPDLGGSGVLIDLGKGYAATDGSSDTETLSSIENAIGTGAGDEIYGSSVANKLWGDGGNDVIYGLGGNDTLYGGGGKDDLYGGSGKDKLYGGAGSDYLWGGSGADTFVFTSVSDSKAGASRDVIKDFSRAEDDYIDLRQIDADTTHRGNQAFDFIGSKAFSGEAGELRFSAGIVSGDVDGDGRADFQIKVAGLTKMYASDFFL</sequence>
<dbReference type="AlphaFoldDB" id="A0A561QSE1"/>
<protein>
    <submittedName>
        <fullName evidence="3">Putative secreted protein (Type I secretion substrate)</fullName>
    </submittedName>
</protein>
<dbReference type="GO" id="GO:0005576">
    <property type="term" value="C:extracellular region"/>
    <property type="evidence" value="ECO:0007669"/>
    <property type="project" value="UniProtKB-SubCell"/>
</dbReference>
<dbReference type="PRINTS" id="PR00313">
    <property type="entry name" value="CABNDNGRPT"/>
</dbReference>
<dbReference type="GO" id="GO:0005509">
    <property type="term" value="F:calcium ion binding"/>
    <property type="evidence" value="ECO:0007669"/>
    <property type="project" value="InterPro"/>
</dbReference>
<evidence type="ECO:0000313" key="3">
    <source>
        <dbReference type="EMBL" id="TWF53320.1"/>
    </source>
</evidence>
<dbReference type="Proteomes" id="UP000320653">
    <property type="component" value="Unassembled WGS sequence"/>
</dbReference>
<keyword evidence="4" id="KW-1185">Reference proteome</keyword>
<dbReference type="InterPro" id="IPR050557">
    <property type="entry name" value="RTX_toxin/Mannuronan_C5-epim"/>
</dbReference>
<dbReference type="EMBL" id="VIWP01000004">
    <property type="protein sequence ID" value="TWF53320.1"/>
    <property type="molecule type" value="Genomic_DNA"/>
</dbReference>
<dbReference type="PANTHER" id="PTHR38340">
    <property type="entry name" value="S-LAYER PROTEIN"/>
    <property type="match status" value="1"/>
</dbReference>
<proteinExistence type="predicted"/>
<dbReference type="Gene3D" id="2.150.10.10">
    <property type="entry name" value="Serralysin-like metalloprotease, C-terminal"/>
    <property type="match status" value="1"/>
</dbReference>
<gene>
    <name evidence="3" type="ORF">FHW37_104599</name>
</gene>
<dbReference type="InterPro" id="IPR001343">
    <property type="entry name" value="Hemolysn_Ca-bd"/>
</dbReference>
<comment type="subcellular location">
    <subcellularLocation>
        <location evidence="1">Secreted</location>
    </subcellularLocation>
</comment>
<evidence type="ECO:0000313" key="4">
    <source>
        <dbReference type="Proteomes" id="UP000320653"/>
    </source>
</evidence>
<dbReference type="OrthoDB" id="8338689at2"/>
<dbReference type="InterPro" id="IPR011049">
    <property type="entry name" value="Serralysin-like_metalloprot_C"/>
</dbReference>
<evidence type="ECO:0000256" key="1">
    <source>
        <dbReference type="ARBA" id="ARBA00004613"/>
    </source>
</evidence>